<dbReference type="AlphaFoldDB" id="A0A4Y7TAF1"/>
<gene>
    <name evidence="1" type="ORF">FA13DRAFT_1710219</name>
</gene>
<comment type="caution">
    <text evidence="1">The sequence shown here is derived from an EMBL/GenBank/DDBJ whole genome shotgun (WGS) entry which is preliminary data.</text>
</comment>
<name>A0A4Y7TAF1_COPMI</name>
<dbReference type="EMBL" id="QPFP01000022">
    <property type="protein sequence ID" value="TEB30539.1"/>
    <property type="molecule type" value="Genomic_DNA"/>
</dbReference>
<accession>A0A4Y7TAF1</accession>
<organism evidence="1 2">
    <name type="scientific">Coprinellus micaceus</name>
    <name type="common">Glistening ink-cap mushroom</name>
    <name type="synonym">Coprinus micaceus</name>
    <dbReference type="NCBI Taxonomy" id="71717"/>
    <lineage>
        <taxon>Eukaryota</taxon>
        <taxon>Fungi</taxon>
        <taxon>Dikarya</taxon>
        <taxon>Basidiomycota</taxon>
        <taxon>Agaricomycotina</taxon>
        <taxon>Agaricomycetes</taxon>
        <taxon>Agaricomycetidae</taxon>
        <taxon>Agaricales</taxon>
        <taxon>Agaricineae</taxon>
        <taxon>Psathyrellaceae</taxon>
        <taxon>Coprinellus</taxon>
    </lineage>
</organism>
<proteinExistence type="predicted"/>
<evidence type="ECO:0000313" key="1">
    <source>
        <dbReference type="EMBL" id="TEB30539.1"/>
    </source>
</evidence>
<sequence length="155" mass="17638">MYCTCESHAGALWEYFCKKKVWLPGKFEKLNIQLHRGRYKLLANIENHSNQAGRIEIQNSLGKINIQTDLVIWIGGHHLLQLPMVKNPRPGSAWVFSHRLPVLTDPGQQLSKPQTWILIYLQVPTVAIKSIAPPPMRDLQTCSCSIERSVGTKKK</sequence>
<keyword evidence="2" id="KW-1185">Reference proteome</keyword>
<reference evidence="1 2" key="1">
    <citation type="journal article" date="2019" name="Nat. Ecol. Evol.">
        <title>Megaphylogeny resolves global patterns of mushroom evolution.</title>
        <authorList>
            <person name="Varga T."/>
            <person name="Krizsan K."/>
            <person name="Foldi C."/>
            <person name="Dima B."/>
            <person name="Sanchez-Garcia M."/>
            <person name="Sanchez-Ramirez S."/>
            <person name="Szollosi G.J."/>
            <person name="Szarkandi J.G."/>
            <person name="Papp V."/>
            <person name="Albert L."/>
            <person name="Andreopoulos W."/>
            <person name="Angelini C."/>
            <person name="Antonin V."/>
            <person name="Barry K.W."/>
            <person name="Bougher N.L."/>
            <person name="Buchanan P."/>
            <person name="Buyck B."/>
            <person name="Bense V."/>
            <person name="Catcheside P."/>
            <person name="Chovatia M."/>
            <person name="Cooper J."/>
            <person name="Damon W."/>
            <person name="Desjardin D."/>
            <person name="Finy P."/>
            <person name="Geml J."/>
            <person name="Haridas S."/>
            <person name="Hughes K."/>
            <person name="Justo A."/>
            <person name="Karasinski D."/>
            <person name="Kautmanova I."/>
            <person name="Kiss B."/>
            <person name="Kocsube S."/>
            <person name="Kotiranta H."/>
            <person name="LaButti K.M."/>
            <person name="Lechner B.E."/>
            <person name="Liimatainen K."/>
            <person name="Lipzen A."/>
            <person name="Lukacs Z."/>
            <person name="Mihaltcheva S."/>
            <person name="Morgado L.N."/>
            <person name="Niskanen T."/>
            <person name="Noordeloos M.E."/>
            <person name="Ohm R.A."/>
            <person name="Ortiz-Santana B."/>
            <person name="Ovrebo C."/>
            <person name="Racz N."/>
            <person name="Riley R."/>
            <person name="Savchenko A."/>
            <person name="Shiryaev A."/>
            <person name="Soop K."/>
            <person name="Spirin V."/>
            <person name="Szebenyi C."/>
            <person name="Tomsovsky M."/>
            <person name="Tulloss R.E."/>
            <person name="Uehling J."/>
            <person name="Grigoriev I.V."/>
            <person name="Vagvolgyi C."/>
            <person name="Papp T."/>
            <person name="Martin F.M."/>
            <person name="Miettinen O."/>
            <person name="Hibbett D.S."/>
            <person name="Nagy L.G."/>
        </authorList>
    </citation>
    <scope>NUCLEOTIDE SEQUENCE [LARGE SCALE GENOMIC DNA]</scope>
    <source>
        <strain evidence="1 2">FP101781</strain>
    </source>
</reference>
<dbReference type="Proteomes" id="UP000298030">
    <property type="component" value="Unassembled WGS sequence"/>
</dbReference>
<evidence type="ECO:0000313" key="2">
    <source>
        <dbReference type="Proteomes" id="UP000298030"/>
    </source>
</evidence>
<protein>
    <submittedName>
        <fullName evidence="1">Uncharacterized protein</fullName>
    </submittedName>
</protein>